<feature type="compositionally biased region" description="Basic residues" evidence="7">
    <location>
        <begin position="100"/>
        <end position="114"/>
    </location>
</feature>
<evidence type="ECO:0000256" key="7">
    <source>
        <dbReference type="SAM" id="MobiDB-lite"/>
    </source>
</evidence>
<evidence type="ECO:0000256" key="4">
    <source>
        <dbReference type="ARBA" id="ARBA00022801"/>
    </source>
</evidence>
<dbReference type="Proteomes" id="UP001161017">
    <property type="component" value="Unassembled WGS sequence"/>
</dbReference>
<dbReference type="InterPro" id="IPR000330">
    <property type="entry name" value="SNF2_N"/>
</dbReference>
<dbReference type="AlphaFoldDB" id="A0AA43QH01"/>
<evidence type="ECO:0000313" key="11">
    <source>
        <dbReference type="Proteomes" id="UP001161017"/>
    </source>
</evidence>
<sequence>MADSKRSTRVKPVISYEISSDSEIDDSTSVHESSFSSPERKGGKPHDPISVNEDDTETEEEVIAPENIQPRRSSAGHSLRQRHELHRPSRVLDNGDNRGKRAGNKGRGRPKPNPKGRPPATRPSERIEIRRDISNVTAKKRANFFIANKDLFLPLLPENNYIQRLLDQRKTSQQEERDLSLQYKVLAKQPSGVCAEMKPYQLLGLSFLVHMNQNGMGGILGDEMGLGKTLQTLSLVQYLKETKKQSTSSQLRPSLVVCPLSVLNSWMAEARKWTPGLKVLRFHGPMNERMRLKQIATGEIDFYGKEAKASRDKKKARLTAKGVQIIDLESEDELLEDGFGVDVIVTTYEGYLAEQNWFKRAFVWNYVILDEGHKIKNDLSLISKALQGLSAEYRLILTGTPLQNNLSELWALLHWLYPEVFTDKTQDLFKRSFDLTKGQVSTKFMDSARLLLEIVMLRRMKNSPGVDLNLPPKTDVMLFVPLTPMQRWWYLRLLTKADKGLLDELFQGAGEKESNFQQEEAEKEGTLRGKSLSELHALDHAGNSSAWSESKAIMQQALEREQQDDSQKSAWRKLMNLLMQLRKPDPYYLGEHVINASAKFIVLDKIVNELVVKQKRKIIIFSGFTRMLDCCEDFLAMRGGTGDLFKYVRLDGGTSRARRNLGIRLFNQETSDYRVILISTRAGGLGINLATASDVIILDQDWNPQIMLQAEARAHRIGQTKPVTVYKLCTQGTVEEQMMGRIQKKLYLSAKVTESMRDIRNPNPKKRGSKGSEADENMPQLNTGQLMSLVRRGAQTLARPEVDVNDMLRWDWETMLEKCKDKPADSLVSEETNIGSVKEEDEKQWLSQIEQVQSRLFNGMKHKTSESTADIAQEWTREERRIGKNTTVMVDGYVVSKESVGCAQWEAVATLAGKDPRLAEPIREKKAQVVNQEHCQVCWDGGDIVCCTLCPRSFHYGCLDPDSKKRSKGKMQFSCPQHQCVDCQQKTTDAGGMLYRCRWCERAYCEDCLDWEKTDLVGENLKEFELLSFPAVAQAYFIKCPDCTDHHNEDPAAREFCQSRAQEIDDVYDEDLQRQEMLAASADDTNASVEPISSPGELTEGPTLNSSGLSTPQFAPQRGSSVAKSKRKWESMALDDDSPGQSYSKRAAISAQSDAEVANAYGM</sequence>
<feature type="compositionally biased region" description="Acidic residues" evidence="7">
    <location>
        <begin position="52"/>
        <end position="63"/>
    </location>
</feature>
<dbReference type="InterPro" id="IPR049730">
    <property type="entry name" value="SNF2/RAD54-like_C"/>
</dbReference>
<dbReference type="CDD" id="cd15566">
    <property type="entry name" value="PHD3_NSD"/>
    <property type="match status" value="1"/>
</dbReference>
<evidence type="ECO:0000256" key="2">
    <source>
        <dbReference type="ARBA" id="ARBA00022741"/>
    </source>
</evidence>
<keyword evidence="11" id="KW-1185">Reference proteome</keyword>
<dbReference type="PROSITE" id="PS51192">
    <property type="entry name" value="HELICASE_ATP_BIND_1"/>
    <property type="match status" value="1"/>
</dbReference>
<feature type="domain" description="Helicase C-terminal" evidence="9">
    <location>
        <begin position="605"/>
        <end position="768"/>
    </location>
</feature>
<gene>
    <name evidence="10" type="ORF">OHK93_005597</name>
</gene>
<dbReference type="InterPro" id="IPR038718">
    <property type="entry name" value="SNF2-like_sf"/>
</dbReference>
<reference evidence="10" key="1">
    <citation type="journal article" date="2023" name="Genome Biol. Evol.">
        <title>First Whole Genome Sequence and Flow Cytometry Genome Size Data for the Lichen-Forming Fungus Ramalina farinacea (Ascomycota).</title>
        <authorList>
            <person name="Llewellyn T."/>
            <person name="Mian S."/>
            <person name="Hill R."/>
            <person name="Leitch I.J."/>
            <person name="Gaya E."/>
        </authorList>
    </citation>
    <scope>NUCLEOTIDE SEQUENCE</scope>
    <source>
        <strain evidence="10">LIQ254RAFAR</strain>
    </source>
</reference>
<feature type="region of interest" description="Disordered" evidence="7">
    <location>
        <begin position="1080"/>
        <end position="1163"/>
    </location>
</feature>
<evidence type="ECO:0000256" key="5">
    <source>
        <dbReference type="ARBA" id="ARBA00022833"/>
    </source>
</evidence>
<keyword evidence="5" id="KW-0862">Zinc</keyword>
<dbReference type="GO" id="GO:0016787">
    <property type="term" value="F:hydrolase activity"/>
    <property type="evidence" value="ECO:0007669"/>
    <property type="project" value="UniProtKB-KW"/>
</dbReference>
<dbReference type="Pfam" id="PF00271">
    <property type="entry name" value="Helicase_C"/>
    <property type="match status" value="1"/>
</dbReference>
<feature type="region of interest" description="Disordered" evidence="7">
    <location>
        <begin position="754"/>
        <end position="781"/>
    </location>
</feature>
<feature type="compositionally biased region" description="Basic and acidic residues" evidence="7">
    <location>
        <begin position="123"/>
        <end position="132"/>
    </location>
</feature>
<dbReference type="SUPFAM" id="SSF52540">
    <property type="entry name" value="P-loop containing nucleoside triphosphate hydrolases"/>
    <property type="match status" value="2"/>
</dbReference>
<dbReference type="CDD" id="cd17919">
    <property type="entry name" value="DEXHc_Snf"/>
    <property type="match status" value="1"/>
</dbReference>
<feature type="compositionally biased region" description="Basic residues" evidence="7">
    <location>
        <begin position="79"/>
        <end position="89"/>
    </location>
</feature>
<feature type="compositionally biased region" description="Polar residues" evidence="7">
    <location>
        <begin position="1102"/>
        <end position="1123"/>
    </location>
</feature>
<dbReference type="InterPro" id="IPR019787">
    <property type="entry name" value="Znf_PHD-finger"/>
</dbReference>
<organism evidence="10 11">
    <name type="scientific">Ramalina farinacea</name>
    <dbReference type="NCBI Taxonomy" id="258253"/>
    <lineage>
        <taxon>Eukaryota</taxon>
        <taxon>Fungi</taxon>
        <taxon>Dikarya</taxon>
        <taxon>Ascomycota</taxon>
        <taxon>Pezizomycotina</taxon>
        <taxon>Lecanoromycetes</taxon>
        <taxon>OSLEUM clade</taxon>
        <taxon>Lecanoromycetidae</taxon>
        <taxon>Lecanorales</taxon>
        <taxon>Lecanorineae</taxon>
        <taxon>Ramalinaceae</taxon>
        <taxon>Ramalina</taxon>
    </lineage>
</organism>
<keyword evidence="4" id="KW-0378">Hydrolase</keyword>
<dbReference type="InterPro" id="IPR011011">
    <property type="entry name" value="Znf_FYVE_PHD"/>
</dbReference>
<comment type="caution">
    <text evidence="10">The sequence shown here is derived from an EMBL/GenBank/DDBJ whole genome shotgun (WGS) entry which is preliminary data.</text>
</comment>
<dbReference type="InterPro" id="IPR014001">
    <property type="entry name" value="Helicase_ATP-bd"/>
</dbReference>
<dbReference type="CDD" id="cd18793">
    <property type="entry name" value="SF2_C_SNF"/>
    <property type="match status" value="1"/>
</dbReference>
<evidence type="ECO:0000256" key="3">
    <source>
        <dbReference type="ARBA" id="ARBA00022771"/>
    </source>
</evidence>
<evidence type="ECO:0000256" key="1">
    <source>
        <dbReference type="ARBA" id="ARBA00022723"/>
    </source>
</evidence>
<dbReference type="Gene3D" id="3.40.50.10810">
    <property type="entry name" value="Tandem AAA-ATPase domain"/>
    <property type="match status" value="1"/>
</dbReference>
<dbReference type="SMART" id="SM00249">
    <property type="entry name" value="PHD"/>
    <property type="match status" value="1"/>
</dbReference>
<feature type="domain" description="Helicase ATP-binding" evidence="8">
    <location>
        <begin position="209"/>
        <end position="419"/>
    </location>
</feature>
<evidence type="ECO:0000256" key="6">
    <source>
        <dbReference type="ARBA" id="ARBA00022840"/>
    </source>
</evidence>
<dbReference type="Pfam" id="PF00628">
    <property type="entry name" value="PHD"/>
    <property type="match status" value="1"/>
</dbReference>
<dbReference type="SMART" id="SM00487">
    <property type="entry name" value="DEXDc"/>
    <property type="match status" value="1"/>
</dbReference>
<dbReference type="InterPro" id="IPR027417">
    <property type="entry name" value="P-loop_NTPase"/>
</dbReference>
<protein>
    <submittedName>
        <fullName evidence="10">Uncharacterized protein</fullName>
    </submittedName>
</protein>
<proteinExistence type="predicted"/>
<keyword evidence="3" id="KW-0863">Zinc-finger</keyword>
<evidence type="ECO:0000259" key="8">
    <source>
        <dbReference type="PROSITE" id="PS51192"/>
    </source>
</evidence>
<dbReference type="Gene3D" id="3.30.40.10">
    <property type="entry name" value="Zinc/RING finger domain, C3HC4 (zinc finger)"/>
    <property type="match status" value="1"/>
</dbReference>
<feature type="region of interest" description="Disordered" evidence="7">
    <location>
        <begin position="1"/>
        <end position="132"/>
    </location>
</feature>
<keyword evidence="2" id="KW-0547">Nucleotide-binding</keyword>
<accession>A0AA43QH01</accession>
<dbReference type="SMART" id="SM00490">
    <property type="entry name" value="HELICc"/>
    <property type="match status" value="1"/>
</dbReference>
<dbReference type="Gene3D" id="3.40.50.300">
    <property type="entry name" value="P-loop containing nucleotide triphosphate hydrolases"/>
    <property type="match status" value="1"/>
</dbReference>
<keyword evidence="6" id="KW-0067">ATP-binding</keyword>
<dbReference type="EMBL" id="JAPUFD010000003">
    <property type="protein sequence ID" value="MDI1486370.1"/>
    <property type="molecule type" value="Genomic_DNA"/>
</dbReference>
<dbReference type="PANTHER" id="PTHR10799">
    <property type="entry name" value="SNF2/RAD54 HELICASE FAMILY"/>
    <property type="match status" value="1"/>
</dbReference>
<dbReference type="InterPro" id="IPR013083">
    <property type="entry name" value="Znf_RING/FYVE/PHD"/>
</dbReference>
<dbReference type="InterPro" id="IPR001650">
    <property type="entry name" value="Helicase_C-like"/>
</dbReference>
<feature type="compositionally biased region" description="Basic and acidic residues" evidence="7">
    <location>
        <begin position="38"/>
        <end position="47"/>
    </location>
</feature>
<dbReference type="InterPro" id="IPR001965">
    <property type="entry name" value="Znf_PHD"/>
</dbReference>
<dbReference type="Pfam" id="PF00176">
    <property type="entry name" value="SNF2-rel_dom"/>
    <property type="match status" value="1"/>
</dbReference>
<dbReference type="SUPFAM" id="SSF57903">
    <property type="entry name" value="FYVE/PHD zinc finger"/>
    <property type="match status" value="1"/>
</dbReference>
<evidence type="ECO:0000313" key="10">
    <source>
        <dbReference type="EMBL" id="MDI1486370.1"/>
    </source>
</evidence>
<name>A0AA43QH01_9LECA</name>
<dbReference type="GO" id="GO:0008270">
    <property type="term" value="F:zinc ion binding"/>
    <property type="evidence" value="ECO:0007669"/>
    <property type="project" value="UniProtKB-KW"/>
</dbReference>
<dbReference type="PROSITE" id="PS51194">
    <property type="entry name" value="HELICASE_CTER"/>
    <property type="match status" value="1"/>
</dbReference>
<dbReference type="GO" id="GO:0005524">
    <property type="term" value="F:ATP binding"/>
    <property type="evidence" value="ECO:0007669"/>
    <property type="project" value="InterPro"/>
</dbReference>
<keyword evidence="1" id="KW-0479">Metal-binding</keyword>
<evidence type="ECO:0000259" key="9">
    <source>
        <dbReference type="PROSITE" id="PS51194"/>
    </source>
</evidence>